<dbReference type="AlphaFoldDB" id="A0AAP2E129"/>
<dbReference type="RefSeq" id="WP_254085143.1">
    <property type="nucleotide sequence ID" value="NZ_JAHESE010000014.1"/>
</dbReference>
<dbReference type="SUPFAM" id="SSF56322">
    <property type="entry name" value="ADC synthase"/>
    <property type="match status" value="1"/>
</dbReference>
<dbReference type="InterPro" id="IPR005801">
    <property type="entry name" value="ADC_synthase"/>
</dbReference>
<dbReference type="Gene3D" id="3.60.120.10">
    <property type="entry name" value="Anthranilate synthase"/>
    <property type="match status" value="1"/>
</dbReference>
<organism evidence="2 3">
    <name type="scientific">Dawidia cretensis</name>
    <dbReference type="NCBI Taxonomy" id="2782350"/>
    <lineage>
        <taxon>Bacteria</taxon>
        <taxon>Pseudomonadati</taxon>
        <taxon>Bacteroidota</taxon>
        <taxon>Cytophagia</taxon>
        <taxon>Cytophagales</taxon>
        <taxon>Chryseotaleaceae</taxon>
        <taxon>Dawidia</taxon>
    </lineage>
</organism>
<name>A0AAP2E129_9BACT</name>
<dbReference type="Proteomes" id="UP001319080">
    <property type="component" value="Unassembled WGS sequence"/>
</dbReference>
<evidence type="ECO:0000313" key="2">
    <source>
        <dbReference type="EMBL" id="MBT1709564.1"/>
    </source>
</evidence>
<comment type="caution">
    <text evidence="2">The sequence shown here is derived from an EMBL/GenBank/DDBJ whole genome shotgun (WGS) entry which is preliminary data.</text>
</comment>
<proteinExistence type="predicted"/>
<keyword evidence="3" id="KW-1185">Reference proteome</keyword>
<evidence type="ECO:0000259" key="1">
    <source>
        <dbReference type="Pfam" id="PF00425"/>
    </source>
</evidence>
<dbReference type="Pfam" id="PF00425">
    <property type="entry name" value="Chorismate_bind"/>
    <property type="match status" value="1"/>
</dbReference>
<reference evidence="2 3" key="1">
    <citation type="submission" date="2021-05" db="EMBL/GenBank/DDBJ databases">
        <title>A Polyphasic approach of four new species of the genus Ohtaekwangia: Ohtaekwangia histidinii sp. nov., Ohtaekwangia cretensis sp. nov., Ohtaekwangia indiensis sp. nov., Ohtaekwangia reichenbachii sp. nov. from diverse environment.</title>
        <authorList>
            <person name="Octaviana S."/>
        </authorList>
    </citation>
    <scope>NUCLEOTIDE SEQUENCE [LARGE SCALE GENOMIC DNA]</scope>
    <source>
        <strain evidence="2 3">PWU5</strain>
    </source>
</reference>
<dbReference type="PANTHER" id="PTHR42839">
    <property type="entry name" value="ISOCHORISMATE SYNTHASE ENTC"/>
    <property type="match status" value="1"/>
</dbReference>
<dbReference type="InterPro" id="IPR015890">
    <property type="entry name" value="Chorismate_C"/>
</dbReference>
<sequence length="404" mass="45033">MNTISSVSPHTASLTGIESIAYLLRHAVENQYAVAVWRLPNDSICHLILSRKLQRLSQDAALEELPTGFLFAPFQKNNDRIFLPADFKFTFAGGSLQPATTPAETQSHTWLQEQLRHTPYTPHTPTCYTVPPTGQETETSYAELVRKAVVEIGKSSFEKVVPSRRKIVDLPEDFDVVQAFHTLSGAYPHALVSFVSTPETGSWLGATPETLVHVHDKTLFKTVALAGTQRFVPGTDLKTVAWTQKEIEEQALVERYVISCFKKIRVREYDEYGPKTVVAGNLLHLRSDFTVNMKEINFPQLGSVMLQLLHPTSAVCGMPLEPASAFLQQYEGYDREFYAGFLGPVNVGNDIHIFVNLRCLKLHDGKATLYAGAGVTVDSTPENELAETEIKFQTLRKPLFDPPV</sequence>
<gene>
    <name evidence="2" type="ORF">KK062_15080</name>
</gene>
<dbReference type="EMBL" id="JAHESE010000014">
    <property type="protein sequence ID" value="MBT1709564.1"/>
    <property type="molecule type" value="Genomic_DNA"/>
</dbReference>
<dbReference type="PANTHER" id="PTHR42839:SF2">
    <property type="entry name" value="ISOCHORISMATE SYNTHASE ENTC"/>
    <property type="match status" value="1"/>
</dbReference>
<accession>A0AAP2E129</accession>
<protein>
    <submittedName>
        <fullName evidence="2">Chorismate-binding protein</fullName>
    </submittedName>
</protein>
<feature type="domain" description="Chorismate-utilising enzyme C-terminal" evidence="1">
    <location>
        <begin position="139"/>
        <end position="391"/>
    </location>
</feature>
<evidence type="ECO:0000313" key="3">
    <source>
        <dbReference type="Proteomes" id="UP001319080"/>
    </source>
</evidence>